<dbReference type="GO" id="GO:0044183">
    <property type="term" value="F:protein folding chaperone"/>
    <property type="evidence" value="ECO:0007669"/>
    <property type="project" value="InterPro"/>
</dbReference>
<dbReference type="InterPro" id="IPR037124">
    <property type="entry name" value="Chaperonin_GroES_sf"/>
</dbReference>
<dbReference type="InterPro" id="IPR011032">
    <property type="entry name" value="GroES-like_sf"/>
</dbReference>
<dbReference type="AlphaFoldDB" id="A0A0F9T6D1"/>
<keyword evidence="1" id="KW-0143">Chaperone</keyword>
<evidence type="ECO:0000256" key="1">
    <source>
        <dbReference type="ARBA" id="ARBA00023186"/>
    </source>
</evidence>
<dbReference type="SUPFAM" id="SSF50129">
    <property type="entry name" value="GroES-like"/>
    <property type="match status" value="1"/>
</dbReference>
<dbReference type="InterPro" id="IPR020818">
    <property type="entry name" value="Chaperonin_GroES"/>
</dbReference>
<dbReference type="EMBL" id="LAZR01000290">
    <property type="protein sequence ID" value="KKN76760.1"/>
    <property type="molecule type" value="Genomic_DNA"/>
</dbReference>
<dbReference type="Gene3D" id="2.30.33.40">
    <property type="entry name" value="GroES chaperonin"/>
    <property type="match status" value="1"/>
</dbReference>
<evidence type="ECO:0000313" key="2">
    <source>
        <dbReference type="EMBL" id="KKN76760.1"/>
    </source>
</evidence>
<comment type="caution">
    <text evidence="2">The sequence shown here is derived from an EMBL/GenBank/DDBJ whole genome shotgun (WGS) entry which is preliminary data.</text>
</comment>
<dbReference type="CDD" id="cd00320">
    <property type="entry name" value="cpn10"/>
    <property type="match status" value="1"/>
</dbReference>
<reference evidence="2" key="1">
    <citation type="journal article" date="2015" name="Nature">
        <title>Complex archaea that bridge the gap between prokaryotes and eukaryotes.</title>
        <authorList>
            <person name="Spang A."/>
            <person name="Saw J.H."/>
            <person name="Jorgensen S.L."/>
            <person name="Zaremba-Niedzwiedzka K."/>
            <person name="Martijn J."/>
            <person name="Lind A.E."/>
            <person name="van Eijk R."/>
            <person name="Schleper C."/>
            <person name="Guy L."/>
            <person name="Ettema T.J."/>
        </authorList>
    </citation>
    <scope>NUCLEOTIDE SEQUENCE</scope>
</reference>
<dbReference type="Pfam" id="PF00166">
    <property type="entry name" value="Cpn10"/>
    <property type="match status" value="1"/>
</dbReference>
<proteinExistence type="predicted"/>
<name>A0A0F9T6D1_9ZZZZ</name>
<dbReference type="GO" id="GO:0005524">
    <property type="term" value="F:ATP binding"/>
    <property type="evidence" value="ECO:0007669"/>
    <property type="project" value="InterPro"/>
</dbReference>
<gene>
    <name evidence="2" type="ORF">LCGC14_0367310</name>
</gene>
<organism evidence="2">
    <name type="scientific">marine sediment metagenome</name>
    <dbReference type="NCBI Taxonomy" id="412755"/>
    <lineage>
        <taxon>unclassified sequences</taxon>
        <taxon>metagenomes</taxon>
        <taxon>ecological metagenomes</taxon>
    </lineage>
</organism>
<sequence>MSESVLERPRLAYEDIDQAFPDIEPGLTPFGSRLLVQMRSPKARTTGGIILPDDAQDTEFWNTQVAKVVSLGPVAFKNRDTLEPWPEGDWCQEGTFVRVPKYGGDRWFVTLPGAKSARVGVEKACFALFNDLDMIGQITCDPLEVIAYL</sequence>
<protein>
    <recommendedName>
        <fullName evidence="3">10 kDa chaperonin</fullName>
    </recommendedName>
</protein>
<accession>A0A0F9T6D1</accession>
<evidence type="ECO:0008006" key="3">
    <source>
        <dbReference type="Google" id="ProtNLM"/>
    </source>
</evidence>